<dbReference type="Proteomes" id="UP000835052">
    <property type="component" value="Unassembled WGS sequence"/>
</dbReference>
<evidence type="ECO:0000256" key="1">
    <source>
        <dbReference type="SAM" id="MobiDB-lite"/>
    </source>
</evidence>
<gene>
    <name evidence="2" type="ORF">CAUJ_LOCUS7704</name>
</gene>
<feature type="compositionally biased region" description="Polar residues" evidence="1">
    <location>
        <begin position="31"/>
        <end position="42"/>
    </location>
</feature>
<evidence type="ECO:0000313" key="3">
    <source>
        <dbReference type="Proteomes" id="UP000835052"/>
    </source>
</evidence>
<keyword evidence="3" id="KW-1185">Reference proteome</keyword>
<reference evidence="2" key="1">
    <citation type="submission" date="2020-10" db="EMBL/GenBank/DDBJ databases">
        <authorList>
            <person name="Kikuchi T."/>
        </authorList>
    </citation>
    <scope>NUCLEOTIDE SEQUENCE</scope>
    <source>
        <strain evidence="2">NKZ352</strain>
    </source>
</reference>
<protein>
    <submittedName>
        <fullName evidence="2">Uncharacterized protein</fullName>
    </submittedName>
</protein>
<evidence type="ECO:0000313" key="2">
    <source>
        <dbReference type="EMBL" id="CAD6191785.1"/>
    </source>
</evidence>
<sequence length="145" mass="16098">MGETTQYCGLYRSESNAIPRGSRERYRSPLAATSQTKRYGSESLTRSQREALAISRAARCDIGNYLVYHHTDGDNFTTLTSDIAGCSGDYCSTDVLNAIATKLKPPQPMDQWCNVDPRSKASTSNFNFLGLLLSFAYVFSRAFLL</sequence>
<feature type="region of interest" description="Disordered" evidence="1">
    <location>
        <begin position="20"/>
        <end position="42"/>
    </location>
</feature>
<accession>A0A8S1H8P8</accession>
<dbReference type="EMBL" id="CAJGYM010000023">
    <property type="protein sequence ID" value="CAD6191785.1"/>
    <property type="molecule type" value="Genomic_DNA"/>
</dbReference>
<dbReference type="AlphaFoldDB" id="A0A8S1H8P8"/>
<comment type="caution">
    <text evidence="2">The sequence shown here is derived from an EMBL/GenBank/DDBJ whole genome shotgun (WGS) entry which is preliminary data.</text>
</comment>
<proteinExistence type="predicted"/>
<name>A0A8S1H8P8_9PELO</name>
<organism evidence="2 3">
    <name type="scientific">Caenorhabditis auriculariae</name>
    <dbReference type="NCBI Taxonomy" id="2777116"/>
    <lineage>
        <taxon>Eukaryota</taxon>
        <taxon>Metazoa</taxon>
        <taxon>Ecdysozoa</taxon>
        <taxon>Nematoda</taxon>
        <taxon>Chromadorea</taxon>
        <taxon>Rhabditida</taxon>
        <taxon>Rhabditina</taxon>
        <taxon>Rhabditomorpha</taxon>
        <taxon>Rhabditoidea</taxon>
        <taxon>Rhabditidae</taxon>
        <taxon>Peloderinae</taxon>
        <taxon>Caenorhabditis</taxon>
    </lineage>
</organism>